<dbReference type="PANTHER" id="PTHR43734:SF7">
    <property type="entry name" value="4,4'-DIAPONEUROSPORENE OXYGENASE"/>
    <property type="match status" value="1"/>
</dbReference>
<evidence type="ECO:0000313" key="6">
    <source>
        <dbReference type="Proteomes" id="UP000023430"/>
    </source>
</evidence>
<reference evidence="5 6" key="1">
    <citation type="submission" date="2014-01" db="EMBL/GenBank/DDBJ databases">
        <title>Roseivivax isoporae LMG 25204 Genome Sequencing.</title>
        <authorList>
            <person name="Lai Q."/>
            <person name="Li G."/>
            <person name="Shao Z."/>
        </authorList>
    </citation>
    <scope>NUCLEOTIDE SEQUENCE [LARGE SCALE GENOMIC DNA]</scope>
    <source>
        <strain evidence="5 6">LMG 25204</strain>
    </source>
</reference>
<dbReference type="InterPro" id="IPR054841">
    <property type="entry name" value="carotdesatCrtD"/>
</dbReference>
<dbReference type="InterPro" id="IPR002937">
    <property type="entry name" value="Amino_oxidase"/>
</dbReference>
<evidence type="ECO:0000313" key="5">
    <source>
        <dbReference type="EMBL" id="ETX29604.1"/>
    </source>
</evidence>
<comment type="caution">
    <text evidence="5">The sequence shown here is derived from an EMBL/GenBank/DDBJ whole genome shotgun (WGS) entry which is preliminary data.</text>
</comment>
<evidence type="ECO:0000256" key="1">
    <source>
        <dbReference type="ARBA" id="ARBA00006046"/>
    </source>
</evidence>
<feature type="region of interest" description="Disordered" evidence="3">
    <location>
        <begin position="491"/>
        <end position="526"/>
    </location>
</feature>
<organism evidence="5 6">
    <name type="scientific">Roseivivax isoporae LMG 25204</name>
    <dbReference type="NCBI Taxonomy" id="1449351"/>
    <lineage>
        <taxon>Bacteria</taxon>
        <taxon>Pseudomonadati</taxon>
        <taxon>Pseudomonadota</taxon>
        <taxon>Alphaproteobacteria</taxon>
        <taxon>Rhodobacterales</taxon>
        <taxon>Roseobacteraceae</taxon>
        <taxon>Roseivivax</taxon>
    </lineage>
</organism>
<gene>
    <name evidence="5" type="ORF">RISW2_22225</name>
</gene>
<dbReference type="Proteomes" id="UP000023430">
    <property type="component" value="Unassembled WGS sequence"/>
</dbReference>
<evidence type="ECO:0000256" key="3">
    <source>
        <dbReference type="SAM" id="MobiDB-lite"/>
    </source>
</evidence>
<dbReference type="Gene3D" id="3.50.50.60">
    <property type="entry name" value="FAD/NAD(P)-binding domain"/>
    <property type="match status" value="2"/>
</dbReference>
<dbReference type="GO" id="GO:0016491">
    <property type="term" value="F:oxidoreductase activity"/>
    <property type="evidence" value="ECO:0007669"/>
    <property type="project" value="UniProtKB-KW"/>
</dbReference>
<evidence type="ECO:0000256" key="2">
    <source>
        <dbReference type="ARBA" id="ARBA00023002"/>
    </source>
</evidence>
<proteinExistence type="inferred from homology"/>
<dbReference type="EMBL" id="JAME01000008">
    <property type="protein sequence ID" value="ETX29604.1"/>
    <property type="molecule type" value="Genomic_DNA"/>
</dbReference>
<dbReference type="eggNOG" id="COG1233">
    <property type="taxonomic scope" value="Bacteria"/>
</dbReference>
<dbReference type="PANTHER" id="PTHR43734">
    <property type="entry name" value="PHYTOENE DESATURASE"/>
    <property type="match status" value="1"/>
</dbReference>
<dbReference type="NCBIfam" id="NF045637">
    <property type="entry name" value="carotdesatCrtDProt"/>
    <property type="match status" value="1"/>
</dbReference>
<comment type="similarity">
    <text evidence="1">Belongs to the carotenoid/retinoid oxidoreductase family.</text>
</comment>
<protein>
    <submittedName>
        <fullName evidence="5">Methoxyneurosporene dehydrogenase</fullName>
    </submittedName>
</protein>
<evidence type="ECO:0000259" key="4">
    <source>
        <dbReference type="Pfam" id="PF01593"/>
    </source>
</evidence>
<dbReference type="InterPro" id="IPR036188">
    <property type="entry name" value="FAD/NAD-bd_sf"/>
</dbReference>
<dbReference type="RefSeq" id="WP_051491838.1">
    <property type="nucleotide sequence ID" value="NZ_JAME01000008.1"/>
</dbReference>
<keyword evidence="2" id="KW-0560">Oxidoreductase</keyword>
<dbReference type="Pfam" id="PF01593">
    <property type="entry name" value="Amino_oxidase"/>
    <property type="match status" value="1"/>
</dbReference>
<feature type="compositionally biased region" description="Low complexity" evidence="3">
    <location>
        <begin position="505"/>
        <end position="519"/>
    </location>
</feature>
<dbReference type="OrthoDB" id="9774675at2"/>
<name>X7FC47_9RHOB</name>
<keyword evidence="6" id="KW-1185">Reference proteome</keyword>
<dbReference type="STRING" id="1449351.RISW2_22225"/>
<dbReference type="PATRIC" id="fig|1449351.3.peg.1385"/>
<sequence length="526" mass="54594">MTHPKGINGRGGPVVVIGAGIGGLAAALRLASAGLPVTVVERHATPGGKMRQVDGVDAGPTVLTMRPVFDALFAAAGTTVDAHLNLVPQPILARHFWTDGATLDLHADPERSAAAVRDFAGPRGEAQFRAFSARARALFEGFEPGFMQAPEPSLTALARHVAARPRLALQMAPWASLAGLLGCSFSDRRLAQLFGRYATYVGGLPGATPALLSLIWHAEASGVWAIEGGMSRLARVVAGLVEQRGGQLVLGTGAERILTDSDGVTGVRVSDGRVLPAAQVVFNGDPRALALGLLGPGLARAAPGPARAARSLSARVWSFRARWQGPDIVHHNVFFRDDPAPEFRALGRGRIAPDPTLYLCAEDRTGAPQADGAERFEIIVNAAPLTRAPPQQETFEACQARTFGMLDRFGARMAPMPGPRALTTPEDFEALFPGSAGSLYGQSPHGTLAAFARPVARTRVPGLVLAGGGVHPGPGVPMAALSGAHAAAAILQDRASRSPSRRTATRGGTSTASATTGPAHSRSSPS</sequence>
<dbReference type="AlphaFoldDB" id="X7FC47"/>
<feature type="domain" description="Amine oxidase" evidence="4">
    <location>
        <begin position="21"/>
        <end position="313"/>
    </location>
</feature>
<dbReference type="SUPFAM" id="SSF51905">
    <property type="entry name" value="FAD/NAD(P)-binding domain"/>
    <property type="match status" value="1"/>
</dbReference>
<accession>X7FC47</accession>